<gene>
    <name evidence="1" type="ORF">GRJ2_000599100</name>
</gene>
<dbReference type="Proteomes" id="UP001623348">
    <property type="component" value="Unassembled WGS sequence"/>
</dbReference>
<keyword evidence="1" id="KW-0649">Protein kinase inhibitor</keyword>
<sequence length="151" mass="16461">MTDTKLCGVVDMPEGWNAIQRDLDKLKKWAHINLMKFNKAKCKVLHLDQGNPHAISLRAGDEGIESSPAEKDLGVLIDEKLDMSQQCTLTGQKANRILGCIKSTAASRSREVILPFCSTLVLEDGIALSVPHSSVAMASQEKALRPVLRGP</sequence>
<dbReference type="EMBL" id="BAAFJT010000002">
    <property type="protein sequence ID" value="GAB0181338.1"/>
    <property type="molecule type" value="Genomic_DNA"/>
</dbReference>
<comment type="caution">
    <text evidence="1">The sequence shown here is derived from an EMBL/GenBank/DDBJ whole genome shotgun (WGS) entry which is preliminary data.</text>
</comment>
<evidence type="ECO:0000313" key="2">
    <source>
        <dbReference type="Proteomes" id="UP001623348"/>
    </source>
</evidence>
<keyword evidence="2" id="KW-1185">Reference proteome</keyword>
<dbReference type="GO" id="GO:0004860">
    <property type="term" value="F:protein kinase inhibitor activity"/>
    <property type="evidence" value="ECO:0007669"/>
    <property type="project" value="UniProtKB-KW"/>
</dbReference>
<dbReference type="AlphaFoldDB" id="A0ABC9W732"/>
<proteinExistence type="predicted"/>
<reference evidence="1 2" key="1">
    <citation type="submission" date="2024-06" db="EMBL/GenBank/DDBJ databases">
        <title>The draft genome of Grus japonensis, version 3.</title>
        <authorList>
            <person name="Nabeshima K."/>
            <person name="Suzuki S."/>
            <person name="Onuma M."/>
        </authorList>
    </citation>
    <scope>NUCLEOTIDE SEQUENCE [LARGE SCALE GENOMIC DNA]</scope>
    <source>
        <strain evidence="1 2">451A</strain>
    </source>
</reference>
<dbReference type="PANTHER" id="PTHR33332">
    <property type="entry name" value="REVERSE TRANSCRIPTASE DOMAIN-CONTAINING PROTEIN"/>
    <property type="match status" value="1"/>
</dbReference>
<accession>A0ABC9W732</accession>
<evidence type="ECO:0000313" key="1">
    <source>
        <dbReference type="EMBL" id="GAB0181338.1"/>
    </source>
</evidence>
<organism evidence="1 2">
    <name type="scientific">Grus japonensis</name>
    <name type="common">Japanese crane</name>
    <name type="synonym">Red-crowned crane</name>
    <dbReference type="NCBI Taxonomy" id="30415"/>
    <lineage>
        <taxon>Eukaryota</taxon>
        <taxon>Metazoa</taxon>
        <taxon>Chordata</taxon>
        <taxon>Craniata</taxon>
        <taxon>Vertebrata</taxon>
        <taxon>Euteleostomi</taxon>
        <taxon>Archelosauria</taxon>
        <taxon>Archosauria</taxon>
        <taxon>Dinosauria</taxon>
        <taxon>Saurischia</taxon>
        <taxon>Theropoda</taxon>
        <taxon>Coelurosauria</taxon>
        <taxon>Aves</taxon>
        <taxon>Neognathae</taxon>
        <taxon>Neoaves</taxon>
        <taxon>Gruiformes</taxon>
        <taxon>Gruidae</taxon>
        <taxon>Grus</taxon>
    </lineage>
</organism>
<protein>
    <submittedName>
        <fullName evidence="1">cAMP-dependent protein kinase inhibitor alpha</fullName>
    </submittedName>
</protein>
<name>A0ABC9W732_GRUJA</name>